<gene>
    <name evidence="1" type="ORF">H2198_005613</name>
</gene>
<keyword evidence="2" id="KW-1185">Reference proteome</keyword>
<proteinExistence type="predicted"/>
<reference evidence="1" key="1">
    <citation type="submission" date="2022-10" db="EMBL/GenBank/DDBJ databases">
        <title>Culturing micro-colonial fungi from biological soil crusts in the Mojave desert and describing Neophaeococcomyces mojavensis, and introducing the new genera and species Taxawa tesnikishii.</title>
        <authorList>
            <person name="Kurbessoian T."/>
            <person name="Stajich J.E."/>
        </authorList>
    </citation>
    <scope>NUCLEOTIDE SEQUENCE</scope>
    <source>
        <strain evidence="1">JES_112</strain>
    </source>
</reference>
<evidence type="ECO:0000313" key="1">
    <source>
        <dbReference type="EMBL" id="KAJ9655522.1"/>
    </source>
</evidence>
<name>A0ACC3A5C4_9EURO</name>
<comment type="caution">
    <text evidence="1">The sequence shown here is derived from an EMBL/GenBank/DDBJ whole genome shotgun (WGS) entry which is preliminary data.</text>
</comment>
<evidence type="ECO:0000313" key="2">
    <source>
        <dbReference type="Proteomes" id="UP001172386"/>
    </source>
</evidence>
<accession>A0ACC3A5C4</accession>
<organism evidence="1 2">
    <name type="scientific">Neophaeococcomyces mojaviensis</name>
    <dbReference type="NCBI Taxonomy" id="3383035"/>
    <lineage>
        <taxon>Eukaryota</taxon>
        <taxon>Fungi</taxon>
        <taxon>Dikarya</taxon>
        <taxon>Ascomycota</taxon>
        <taxon>Pezizomycotina</taxon>
        <taxon>Eurotiomycetes</taxon>
        <taxon>Chaetothyriomycetidae</taxon>
        <taxon>Chaetothyriales</taxon>
        <taxon>Chaetothyriales incertae sedis</taxon>
        <taxon>Neophaeococcomyces</taxon>
    </lineage>
</organism>
<dbReference type="EMBL" id="JAPDRQ010000094">
    <property type="protein sequence ID" value="KAJ9655522.1"/>
    <property type="molecule type" value="Genomic_DNA"/>
</dbReference>
<protein>
    <submittedName>
        <fullName evidence="1">Uncharacterized protein</fullName>
    </submittedName>
</protein>
<dbReference type="Proteomes" id="UP001172386">
    <property type="component" value="Unassembled WGS sequence"/>
</dbReference>
<sequence length="937" mass="101575">MDPTTSLLELCQRATNLANSNSTRTVEYLTISKGHQSHGFRDLAINFLELCQTLWPIQAGLVDASATEDQLPTDVVKELTGKVTQTIEDFDSLDYLLSKLLIYERKKGWSKFTKGLGLMNVDTEITKLSASLAKGRDSLRMGSLVFKWVLGDTNLPSSIGSAYTSLATALEIADGQKLLTPPLEQQRTPSIKETPKAPSPASIQQPPKLAQLPPPPDWQDIALETVVSQQNIRPVQRGSHALVSTMDTAPSTTSLTKHRRQFDLQTSGPRTEISVSPVFDKRTTTSTTQGLTDGSSDLRRQTLSSTASQTTVDSLLEIEEMLASHSFERNAAASKVHAFDRNPMVPSPVPVRRTIRQPPGTSSPSIKTALITAVQQKNHQALGELLDTHISQDSIVELNLLSQAILNADCGSVRLLLISGADPNRVNKDGLTPLFVAFEMSVLDIASVLLKYGADPNMPAGPNNESPVSLSVVGGNIEFLEMYIKHGGDVNALLLDGDTSFIKAMTRTSSAELVELMLKSGADPNRKTKSGKSPLLEALMARRLDIVTLLLDHGANPNLAGPKHPLWPATHEPALLQLLLSRGANPKMAPGIMELSTSMNSIEAVKVCLKAGIDPNIKKDGVYTPLCSAIRDDRGDIVTLLLANGANPNVPASEYPAFKCVSHNRLHLLPQIVAAGADLHTPKGILEVAVTHKNKEALTYLLAQGVNPNDRNSDGYTALTTAIRDSQDEMIDILLKYGASPAIRGQDWPLCMAVKNPAILRRILPATPKGYSAKGIIEIAVVANEFESIKMLIAAGFNVEDKTGGVFSPLTSALREERTEIVRYLLDEAGADINAPGEHLPIVKALRRCRGPQDTERIEMLLERGADINLIYRGWNGVMQAVEKGDIEILRLLIEKSRNPVDLQVEDGSGTTVQQFVQERGWEEGAAILLGQQAGEV</sequence>